<evidence type="ECO:0000256" key="3">
    <source>
        <dbReference type="ARBA" id="ARBA00023125"/>
    </source>
</evidence>
<organism evidence="6 7">
    <name type="scientific">Caulobacter mirabilis</name>
    <dbReference type="NCBI Taxonomy" id="69666"/>
    <lineage>
        <taxon>Bacteria</taxon>
        <taxon>Pseudomonadati</taxon>
        <taxon>Pseudomonadota</taxon>
        <taxon>Alphaproteobacteria</taxon>
        <taxon>Caulobacterales</taxon>
        <taxon>Caulobacteraceae</taxon>
        <taxon>Caulobacter</taxon>
    </lineage>
</organism>
<keyword evidence="4" id="KW-0804">Transcription</keyword>
<dbReference type="Proteomes" id="UP000228945">
    <property type="component" value="Chromosome"/>
</dbReference>
<dbReference type="Pfam" id="PF00126">
    <property type="entry name" value="HTH_1"/>
    <property type="match status" value="1"/>
</dbReference>
<dbReference type="PRINTS" id="PR00039">
    <property type="entry name" value="HTHLYSR"/>
</dbReference>
<evidence type="ECO:0000259" key="5">
    <source>
        <dbReference type="PROSITE" id="PS50931"/>
    </source>
</evidence>
<dbReference type="PANTHER" id="PTHR30126:SF39">
    <property type="entry name" value="HTH-TYPE TRANSCRIPTIONAL REGULATOR CYSL"/>
    <property type="match status" value="1"/>
</dbReference>
<dbReference type="FunFam" id="1.10.10.10:FF:000001">
    <property type="entry name" value="LysR family transcriptional regulator"/>
    <property type="match status" value="1"/>
</dbReference>
<dbReference type="KEGG" id="cmb:CSW64_09885"/>
<proteinExistence type="inferred from homology"/>
<dbReference type="Gene3D" id="1.10.10.10">
    <property type="entry name" value="Winged helix-like DNA-binding domain superfamily/Winged helix DNA-binding domain"/>
    <property type="match status" value="1"/>
</dbReference>
<evidence type="ECO:0000256" key="4">
    <source>
        <dbReference type="ARBA" id="ARBA00023163"/>
    </source>
</evidence>
<reference evidence="6 7" key="1">
    <citation type="submission" date="2017-10" db="EMBL/GenBank/DDBJ databases">
        <title>Genome sequence of Caulobacter mirabilis FWC38.</title>
        <authorList>
            <person name="Fiebig A."/>
            <person name="Crosson S."/>
        </authorList>
    </citation>
    <scope>NUCLEOTIDE SEQUENCE [LARGE SCALE GENOMIC DNA]</scope>
    <source>
        <strain evidence="6 7">FWC 38</strain>
    </source>
</reference>
<dbReference type="Gene3D" id="3.40.190.290">
    <property type="match status" value="1"/>
</dbReference>
<evidence type="ECO:0000313" key="7">
    <source>
        <dbReference type="Proteomes" id="UP000228945"/>
    </source>
</evidence>
<dbReference type="AlphaFoldDB" id="A0A2D2AXG1"/>
<evidence type="ECO:0000256" key="1">
    <source>
        <dbReference type="ARBA" id="ARBA00009437"/>
    </source>
</evidence>
<protein>
    <submittedName>
        <fullName evidence="6">LysR family transcriptional regulator</fullName>
    </submittedName>
</protein>
<dbReference type="CDD" id="cd08420">
    <property type="entry name" value="PBP2_CysL_like"/>
    <property type="match status" value="1"/>
</dbReference>
<gene>
    <name evidence="6" type="ORF">CSW64_09885</name>
</gene>
<dbReference type="SUPFAM" id="SSF53850">
    <property type="entry name" value="Periplasmic binding protein-like II"/>
    <property type="match status" value="1"/>
</dbReference>
<sequence>MTLEQLRIFVAVAEREHMTRAAEALNVTQSAASAAIAVLEGRHGVALFDRVGRGIALTEAGRQFLAAARGVLAAADEAEQALSDIAGLKRGRLRLAASHTLAGYWLPRHLAAFHERYPGVEIDLALENTEGAARRLRDGRAELAFVEGVVEDPALEVSPVSADRLLLVSAHPAARFEAADLRAARWVMREPGSGTRSSFERVLVDLGLDPNALDVALVAPSNEAVRSAVEAGAGIAALSSLVVETSLTVGALHALPFALPERPLFALRRRDCSRSRASAALLDLIGAPS</sequence>
<accession>A0A2D2AXG1</accession>
<evidence type="ECO:0000313" key="6">
    <source>
        <dbReference type="EMBL" id="ATQ42699.1"/>
    </source>
</evidence>
<dbReference type="PROSITE" id="PS50931">
    <property type="entry name" value="HTH_LYSR"/>
    <property type="match status" value="1"/>
</dbReference>
<evidence type="ECO:0000256" key="2">
    <source>
        <dbReference type="ARBA" id="ARBA00023015"/>
    </source>
</evidence>
<dbReference type="InterPro" id="IPR036390">
    <property type="entry name" value="WH_DNA-bd_sf"/>
</dbReference>
<dbReference type="InterPro" id="IPR036388">
    <property type="entry name" value="WH-like_DNA-bd_sf"/>
</dbReference>
<dbReference type="GO" id="GO:0003700">
    <property type="term" value="F:DNA-binding transcription factor activity"/>
    <property type="evidence" value="ECO:0007669"/>
    <property type="project" value="InterPro"/>
</dbReference>
<feature type="domain" description="HTH lysR-type" evidence="5">
    <location>
        <begin position="1"/>
        <end position="58"/>
    </location>
</feature>
<dbReference type="InterPro" id="IPR000847">
    <property type="entry name" value="LysR_HTH_N"/>
</dbReference>
<keyword evidence="2" id="KW-0805">Transcription regulation</keyword>
<dbReference type="EMBL" id="CP024201">
    <property type="protein sequence ID" value="ATQ42699.1"/>
    <property type="molecule type" value="Genomic_DNA"/>
</dbReference>
<dbReference type="Pfam" id="PF03466">
    <property type="entry name" value="LysR_substrate"/>
    <property type="match status" value="1"/>
</dbReference>
<dbReference type="PANTHER" id="PTHR30126">
    <property type="entry name" value="HTH-TYPE TRANSCRIPTIONAL REGULATOR"/>
    <property type="match status" value="1"/>
</dbReference>
<keyword evidence="7" id="KW-1185">Reference proteome</keyword>
<keyword evidence="3" id="KW-0238">DNA-binding</keyword>
<dbReference type="OrthoDB" id="9808620at2"/>
<dbReference type="RefSeq" id="WP_099621953.1">
    <property type="nucleotide sequence ID" value="NZ_CP024201.1"/>
</dbReference>
<name>A0A2D2AXG1_9CAUL</name>
<dbReference type="InterPro" id="IPR005119">
    <property type="entry name" value="LysR_subst-bd"/>
</dbReference>
<dbReference type="GO" id="GO:0000976">
    <property type="term" value="F:transcription cis-regulatory region binding"/>
    <property type="evidence" value="ECO:0007669"/>
    <property type="project" value="TreeGrafter"/>
</dbReference>
<dbReference type="SUPFAM" id="SSF46785">
    <property type="entry name" value="Winged helix' DNA-binding domain"/>
    <property type="match status" value="1"/>
</dbReference>
<comment type="similarity">
    <text evidence="1">Belongs to the LysR transcriptional regulatory family.</text>
</comment>